<evidence type="ECO:0000313" key="1">
    <source>
        <dbReference type="EMBL" id="RKS75823.1"/>
    </source>
</evidence>
<protein>
    <submittedName>
        <fullName evidence="1">Uncharacterized protein</fullName>
    </submittedName>
</protein>
<keyword evidence="2" id="KW-1185">Reference proteome</keyword>
<evidence type="ECO:0000313" key="2">
    <source>
        <dbReference type="Proteomes" id="UP000268233"/>
    </source>
</evidence>
<proteinExistence type="predicted"/>
<reference evidence="1 2" key="1">
    <citation type="submission" date="2018-10" db="EMBL/GenBank/DDBJ databases">
        <title>Genomic Encyclopedia of Archaeal and Bacterial Type Strains, Phase II (KMG-II): from individual species to whole genera.</title>
        <authorList>
            <person name="Goeker M."/>
        </authorList>
    </citation>
    <scope>NUCLEOTIDE SEQUENCE [LARGE SCALE GENOMIC DNA]</scope>
    <source>
        <strain evidence="1 2">DSM 11927</strain>
    </source>
</reference>
<accession>A0A495QQQ4</accession>
<dbReference type="RefSeq" id="WP_208644707.1">
    <property type="nucleotide sequence ID" value="NZ_RBWW01000003.1"/>
</dbReference>
<dbReference type="Proteomes" id="UP000268233">
    <property type="component" value="Unassembled WGS sequence"/>
</dbReference>
<dbReference type="EMBL" id="RBWW01000003">
    <property type="protein sequence ID" value="RKS75823.1"/>
    <property type="molecule type" value="Genomic_DNA"/>
</dbReference>
<sequence>MVADDYVSVRLATATIWSLDDDRTYALLVLREKYTWNDKALSEPLRYLATHLHGSDTVVTETFSVEVFTATAVRSPAGRTVWWREDYVDDPRGEE</sequence>
<organism evidence="1 2">
    <name type="scientific">Haloarcula quadrata</name>
    <dbReference type="NCBI Taxonomy" id="182779"/>
    <lineage>
        <taxon>Archaea</taxon>
        <taxon>Methanobacteriati</taxon>
        <taxon>Methanobacteriota</taxon>
        <taxon>Stenosarchaea group</taxon>
        <taxon>Halobacteria</taxon>
        <taxon>Halobacteriales</taxon>
        <taxon>Haloarculaceae</taxon>
        <taxon>Haloarcula</taxon>
    </lineage>
</organism>
<comment type="caution">
    <text evidence="1">The sequence shown here is derived from an EMBL/GenBank/DDBJ whole genome shotgun (WGS) entry which is preliminary data.</text>
</comment>
<dbReference type="AlphaFoldDB" id="A0A495QQQ4"/>
<name>A0A495QQQ4_9EURY</name>
<gene>
    <name evidence="1" type="ORF">BDK61_4340</name>
</gene>